<dbReference type="STRING" id="351675.SAMN05421680_11178"/>
<evidence type="ECO:0000259" key="1">
    <source>
        <dbReference type="PROSITE" id="PS50943"/>
    </source>
</evidence>
<dbReference type="SUPFAM" id="SSF47413">
    <property type="entry name" value="lambda repressor-like DNA-binding domains"/>
    <property type="match status" value="1"/>
</dbReference>
<dbReference type="InterPro" id="IPR001387">
    <property type="entry name" value="Cro/C1-type_HTH"/>
</dbReference>
<dbReference type="CDD" id="cd00093">
    <property type="entry name" value="HTH_XRE"/>
    <property type="match status" value="1"/>
</dbReference>
<dbReference type="EMBL" id="FORG01000011">
    <property type="protein sequence ID" value="SFJ56919.1"/>
    <property type="molecule type" value="Genomic_DNA"/>
</dbReference>
<dbReference type="Proteomes" id="UP000224607">
    <property type="component" value="Unassembled WGS sequence"/>
</dbReference>
<organism evidence="3 4">
    <name type="scientific">Xenorhabdus mauleonii</name>
    <dbReference type="NCBI Taxonomy" id="351675"/>
    <lineage>
        <taxon>Bacteria</taxon>
        <taxon>Pseudomonadati</taxon>
        <taxon>Pseudomonadota</taxon>
        <taxon>Gammaproteobacteria</taxon>
        <taxon>Enterobacterales</taxon>
        <taxon>Morganellaceae</taxon>
        <taxon>Xenorhabdus</taxon>
    </lineage>
</organism>
<evidence type="ECO:0000313" key="3">
    <source>
        <dbReference type="EMBL" id="SFJ56919.1"/>
    </source>
</evidence>
<dbReference type="AlphaFoldDB" id="A0A1I3SGS0"/>
<dbReference type="Pfam" id="PF01381">
    <property type="entry name" value="HTH_3"/>
    <property type="match status" value="1"/>
</dbReference>
<gene>
    <name evidence="3" type="ORF">SAMN05421680_11178</name>
    <name evidence="2" type="ORF">Xmau_03057</name>
</gene>
<proteinExistence type="predicted"/>
<reference evidence="3" key="1">
    <citation type="submission" date="2016-10" db="EMBL/GenBank/DDBJ databases">
        <authorList>
            <person name="de Groot N.N."/>
        </authorList>
    </citation>
    <scope>NUCLEOTIDE SEQUENCE [LARGE SCALE GENOMIC DNA]</scope>
    <source>
        <strain evidence="3">DSM 17908</strain>
    </source>
</reference>
<evidence type="ECO:0000313" key="2">
    <source>
        <dbReference type="EMBL" id="PHM39152.1"/>
    </source>
</evidence>
<keyword evidence="5" id="KW-1185">Reference proteome</keyword>
<dbReference type="Proteomes" id="UP000198919">
    <property type="component" value="Unassembled WGS sequence"/>
</dbReference>
<evidence type="ECO:0000313" key="4">
    <source>
        <dbReference type="Proteomes" id="UP000198919"/>
    </source>
</evidence>
<reference evidence="2 5" key="3">
    <citation type="journal article" date="2017" name="Nat. Microbiol.">
        <title>Natural product diversity associated with the nematode symbionts Photorhabdus and Xenorhabdus.</title>
        <authorList>
            <person name="Tobias N.J."/>
            <person name="Wolff H."/>
            <person name="Djahanschiri B."/>
            <person name="Grundmann F."/>
            <person name="Kronenwerth M."/>
            <person name="Shi Y.M."/>
            <person name="Simonyi S."/>
            <person name="Grun P."/>
            <person name="Shapiro-Ilan D."/>
            <person name="Pidot S.J."/>
            <person name="Stinear T.P."/>
            <person name="Ebersberger I."/>
            <person name="Bode H.B."/>
        </authorList>
    </citation>
    <scope>NUCLEOTIDE SEQUENCE [LARGE SCALE GENOMIC DNA]</scope>
    <source>
        <strain evidence="2 5">DSM 17908</strain>
    </source>
</reference>
<evidence type="ECO:0000313" key="5">
    <source>
        <dbReference type="Proteomes" id="UP000224607"/>
    </source>
</evidence>
<protein>
    <submittedName>
        <fullName evidence="2 3">Transcriptional regulator</fullName>
    </submittedName>
</protein>
<dbReference type="OrthoDB" id="6006530at2"/>
<sequence length="129" mass="14635">MNPQRLVDARKAKNLSQREVGEALGVPNKERAKAKISQYERGVLTPPYNVASQIAAILDVPTCYFYIDDDSFAAQVLLLYKKNFCQGNGFENELITTLTAKTREYEKAFEHFKETMESIKSAHEGKQKT</sequence>
<feature type="domain" description="HTH cro/C1-type" evidence="1">
    <location>
        <begin position="6"/>
        <end position="65"/>
    </location>
</feature>
<dbReference type="GO" id="GO:0003677">
    <property type="term" value="F:DNA binding"/>
    <property type="evidence" value="ECO:0007669"/>
    <property type="project" value="InterPro"/>
</dbReference>
<accession>A0A1I3SGS0</accession>
<dbReference type="InterPro" id="IPR010982">
    <property type="entry name" value="Lambda_DNA-bd_dom_sf"/>
</dbReference>
<name>A0A1I3SGS0_9GAMM</name>
<dbReference type="PROSITE" id="PS50943">
    <property type="entry name" value="HTH_CROC1"/>
    <property type="match status" value="1"/>
</dbReference>
<dbReference type="RefSeq" id="WP_092511299.1">
    <property type="nucleotide sequence ID" value="NZ_CAWNQB010000004.1"/>
</dbReference>
<dbReference type="Gene3D" id="1.10.260.40">
    <property type="entry name" value="lambda repressor-like DNA-binding domains"/>
    <property type="match status" value="1"/>
</dbReference>
<reference evidence="4" key="2">
    <citation type="submission" date="2016-10" db="EMBL/GenBank/DDBJ databases">
        <authorList>
            <person name="Varghese N."/>
            <person name="Submissions S."/>
        </authorList>
    </citation>
    <scope>NUCLEOTIDE SEQUENCE [LARGE SCALE GENOMIC DNA]</scope>
    <source>
        <strain evidence="4">DSM 17908</strain>
    </source>
</reference>
<dbReference type="SMART" id="SM00530">
    <property type="entry name" value="HTH_XRE"/>
    <property type="match status" value="1"/>
</dbReference>
<dbReference type="EMBL" id="NITY01000012">
    <property type="protein sequence ID" value="PHM39152.1"/>
    <property type="molecule type" value="Genomic_DNA"/>
</dbReference>